<dbReference type="CDD" id="cd00495">
    <property type="entry name" value="Ribosomal_L25_TL5_CTC"/>
    <property type="match status" value="1"/>
</dbReference>
<dbReference type="HAMAP" id="MF_01334">
    <property type="entry name" value="Ribosomal_bL25_CTC"/>
    <property type="match status" value="1"/>
</dbReference>
<keyword evidence="1 5" id="KW-0699">rRNA-binding</keyword>
<dbReference type="GO" id="GO:0022625">
    <property type="term" value="C:cytosolic large ribosomal subunit"/>
    <property type="evidence" value="ECO:0007669"/>
    <property type="project" value="TreeGrafter"/>
</dbReference>
<evidence type="ECO:0000259" key="8">
    <source>
        <dbReference type="Pfam" id="PF14693"/>
    </source>
</evidence>
<organism evidence="9 10">
    <name type="scientific">candidate division WOR-1 bacterium RIFOXYC2_FULL_46_14</name>
    <dbReference type="NCBI Taxonomy" id="1802587"/>
    <lineage>
        <taxon>Bacteria</taxon>
        <taxon>Bacillati</taxon>
        <taxon>Saganbacteria</taxon>
    </lineage>
</organism>
<dbReference type="InterPro" id="IPR020930">
    <property type="entry name" value="Ribosomal_uL5_bac-type"/>
</dbReference>
<reference evidence="9 10" key="1">
    <citation type="journal article" date="2016" name="Nat. Commun.">
        <title>Thousands of microbial genomes shed light on interconnected biogeochemical processes in an aquifer system.</title>
        <authorList>
            <person name="Anantharaman K."/>
            <person name="Brown C.T."/>
            <person name="Hug L.A."/>
            <person name="Sharon I."/>
            <person name="Castelle C.J."/>
            <person name="Probst A.J."/>
            <person name="Thomas B.C."/>
            <person name="Singh A."/>
            <person name="Wilkins M.J."/>
            <person name="Karaoz U."/>
            <person name="Brodie E.L."/>
            <person name="Williams K.H."/>
            <person name="Hubbard S.S."/>
            <person name="Banfield J.F."/>
        </authorList>
    </citation>
    <scope>NUCLEOTIDE SEQUENCE [LARGE SCALE GENOMIC DNA]</scope>
</reference>
<evidence type="ECO:0000313" key="10">
    <source>
        <dbReference type="Proteomes" id="UP000179242"/>
    </source>
</evidence>
<evidence type="ECO:0000256" key="4">
    <source>
        <dbReference type="ARBA" id="ARBA00023274"/>
    </source>
</evidence>
<comment type="function">
    <text evidence="5">This is one of the proteins that binds to the 5S RNA in the ribosome where it forms part of the central protuberance.</text>
</comment>
<evidence type="ECO:0000259" key="7">
    <source>
        <dbReference type="Pfam" id="PF01386"/>
    </source>
</evidence>
<dbReference type="InterPro" id="IPR037121">
    <property type="entry name" value="Ribosomal_bL25_C"/>
</dbReference>
<dbReference type="Proteomes" id="UP000179242">
    <property type="component" value="Unassembled WGS sequence"/>
</dbReference>
<comment type="caution">
    <text evidence="9">The sequence shown here is derived from an EMBL/GenBank/DDBJ whole genome shotgun (WGS) entry which is preliminary data.</text>
</comment>
<dbReference type="InterPro" id="IPR020056">
    <property type="entry name" value="Rbsml_bL25/Gln-tRNA_synth_N"/>
</dbReference>
<evidence type="ECO:0000256" key="5">
    <source>
        <dbReference type="HAMAP-Rule" id="MF_01334"/>
    </source>
</evidence>
<dbReference type="PANTHER" id="PTHR33284:SF1">
    <property type="entry name" value="RIBOSOMAL PROTEIN L25_GLN-TRNA SYNTHETASE, ANTI-CODON-BINDING DOMAIN-CONTAINING PROTEIN"/>
    <property type="match status" value="1"/>
</dbReference>
<dbReference type="GO" id="GO:0008097">
    <property type="term" value="F:5S rRNA binding"/>
    <property type="evidence" value="ECO:0007669"/>
    <property type="project" value="InterPro"/>
</dbReference>
<evidence type="ECO:0000256" key="1">
    <source>
        <dbReference type="ARBA" id="ARBA00022730"/>
    </source>
</evidence>
<dbReference type="Gene3D" id="2.40.240.10">
    <property type="entry name" value="Ribosomal Protein L25, Chain P"/>
    <property type="match status" value="1"/>
</dbReference>
<proteinExistence type="inferred from homology"/>
<dbReference type="Gene3D" id="2.170.120.20">
    <property type="entry name" value="Ribosomal protein L25, beta domain"/>
    <property type="match status" value="1"/>
</dbReference>
<feature type="domain" description="Large ribosomal subunit protein bL25 beta" evidence="8">
    <location>
        <begin position="101"/>
        <end position="186"/>
    </location>
</feature>
<dbReference type="NCBIfam" id="TIGR00731">
    <property type="entry name" value="bL25_bact_ctc"/>
    <property type="match status" value="1"/>
</dbReference>
<dbReference type="SUPFAM" id="SSF50715">
    <property type="entry name" value="Ribosomal protein L25-like"/>
    <property type="match status" value="1"/>
</dbReference>
<dbReference type="InterPro" id="IPR029751">
    <property type="entry name" value="Ribosomal_L25_dom"/>
</dbReference>
<comment type="similarity">
    <text evidence="5">Belongs to the bacterial ribosomal protein bL25 family. CTC subfamily.</text>
</comment>
<keyword evidence="4 5" id="KW-0687">Ribonucleoprotein</keyword>
<sequence length="236" mass="25063">MEKLELKAEERKEIGKKVKHLRTKGLLPAVVYGKGYAPFHLTLNSKEYKKAISGGAGSNILLSLLVSGKEEIPVITHDIQYNAVTDQILHVDFQKIDMKEKIHTSVRIECVGVSIGVKEDGGILVQSLSELEIECLPSDIPDKVEVNVASLKIGDAIQVSDLKAMIKSGIEVVTAETETVVHVIPPTKEEEVVVAAPVTEAAVPGTENQPAAAPGQPAAAGKSAAPETPAKAPAKK</sequence>
<keyword evidence="2 5" id="KW-0694">RNA-binding</keyword>
<dbReference type="GO" id="GO:0003735">
    <property type="term" value="F:structural constituent of ribosome"/>
    <property type="evidence" value="ECO:0007669"/>
    <property type="project" value="InterPro"/>
</dbReference>
<dbReference type="InterPro" id="IPR001021">
    <property type="entry name" value="Ribosomal_bL25_long"/>
</dbReference>
<dbReference type="Pfam" id="PF14693">
    <property type="entry name" value="Ribosomal_TL5_C"/>
    <property type="match status" value="1"/>
</dbReference>
<keyword evidence="3 5" id="KW-0689">Ribosomal protein</keyword>
<name>A0A1F4U378_UNCSA</name>
<feature type="domain" description="Large ribosomal subunit protein bL25 L25" evidence="7">
    <location>
        <begin position="6"/>
        <end position="93"/>
    </location>
</feature>
<dbReference type="GO" id="GO:0006412">
    <property type="term" value="P:translation"/>
    <property type="evidence" value="ECO:0007669"/>
    <property type="project" value="UniProtKB-UniRule"/>
</dbReference>
<feature type="region of interest" description="Disordered" evidence="6">
    <location>
        <begin position="201"/>
        <end position="236"/>
    </location>
</feature>
<dbReference type="EMBL" id="MEUJ01000010">
    <property type="protein sequence ID" value="OGC39341.1"/>
    <property type="molecule type" value="Genomic_DNA"/>
</dbReference>
<evidence type="ECO:0000256" key="6">
    <source>
        <dbReference type="SAM" id="MobiDB-lite"/>
    </source>
</evidence>
<evidence type="ECO:0000313" key="9">
    <source>
        <dbReference type="EMBL" id="OGC39341.1"/>
    </source>
</evidence>
<accession>A0A1F4U378</accession>
<dbReference type="InterPro" id="IPR011035">
    <property type="entry name" value="Ribosomal_bL25/Gln-tRNA_synth"/>
</dbReference>
<dbReference type="InterPro" id="IPR020057">
    <property type="entry name" value="Ribosomal_bL25_b-dom"/>
</dbReference>
<evidence type="ECO:0000256" key="3">
    <source>
        <dbReference type="ARBA" id="ARBA00022980"/>
    </source>
</evidence>
<comment type="subunit">
    <text evidence="5">Part of the 50S ribosomal subunit; part of the 5S rRNA/L5/L18/L25 subcomplex. Contacts the 5S rRNA. Binds to the 5S rRNA independently of L5 and L18.</text>
</comment>
<dbReference type="Pfam" id="PF01386">
    <property type="entry name" value="Ribosomal_L25p"/>
    <property type="match status" value="1"/>
</dbReference>
<protein>
    <recommendedName>
        <fullName evidence="5">Large ribosomal subunit protein bL25</fullName>
    </recommendedName>
    <alternativeName>
        <fullName evidence="5">General stress protein CTC</fullName>
    </alternativeName>
</protein>
<dbReference type="PANTHER" id="PTHR33284">
    <property type="entry name" value="RIBOSOMAL PROTEIN L25/GLN-TRNA SYNTHETASE, ANTI-CODON-BINDING DOMAIN-CONTAINING PROTEIN"/>
    <property type="match status" value="1"/>
</dbReference>
<gene>
    <name evidence="5" type="primary">rplY</name>
    <name evidence="5" type="synonym">ctc</name>
    <name evidence="9" type="ORF">A2438_00155</name>
</gene>
<evidence type="ECO:0000256" key="2">
    <source>
        <dbReference type="ARBA" id="ARBA00022884"/>
    </source>
</evidence>
<dbReference type="AlphaFoldDB" id="A0A1F4U378"/>